<dbReference type="Pfam" id="PF02668">
    <property type="entry name" value="TauD"/>
    <property type="match status" value="1"/>
</dbReference>
<name>A0ABW2SZ43_9ACTN</name>
<organism evidence="8 9">
    <name type="scientific">Streptosporangium amethystogenes subsp. fukuiense</name>
    <dbReference type="NCBI Taxonomy" id="698418"/>
    <lineage>
        <taxon>Bacteria</taxon>
        <taxon>Bacillati</taxon>
        <taxon>Actinomycetota</taxon>
        <taxon>Actinomycetes</taxon>
        <taxon>Streptosporangiales</taxon>
        <taxon>Streptosporangiaceae</taxon>
        <taxon>Streptosporangium</taxon>
    </lineage>
</organism>
<evidence type="ECO:0000256" key="2">
    <source>
        <dbReference type="ARBA" id="ARBA00008425"/>
    </source>
</evidence>
<dbReference type="InterPro" id="IPR014503">
    <property type="entry name" value="Clavaminate_syn-like"/>
</dbReference>
<proteinExistence type="inferred from homology"/>
<evidence type="ECO:0000313" key="8">
    <source>
        <dbReference type="EMBL" id="MFC7601339.1"/>
    </source>
</evidence>
<dbReference type="Gene3D" id="3.60.130.10">
    <property type="entry name" value="Clavaminate synthase-like"/>
    <property type="match status" value="1"/>
</dbReference>
<protein>
    <submittedName>
        <fullName evidence="8">TauD/TfdA family dioxygenase</fullName>
    </submittedName>
</protein>
<feature type="domain" description="TauD/TfdA-like" evidence="7">
    <location>
        <begin position="123"/>
        <end position="290"/>
    </location>
</feature>
<reference evidence="9" key="1">
    <citation type="journal article" date="2019" name="Int. J. Syst. Evol. Microbiol.">
        <title>The Global Catalogue of Microorganisms (GCM) 10K type strain sequencing project: providing services to taxonomists for standard genome sequencing and annotation.</title>
        <authorList>
            <consortium name="The Broad Institute Genomics Platform"/>
            <consortium name="The Broad Institute Genome Sequencing Center for Infectious Disease"/>
            <person name="Wu L."/>
            <person name="Ma J."/>
        </authorList>
    </citation>
    <scope>NUCLEOTIDE SEQUENCE [LARGE SCALE GENOMIC DNA]</scope>
    <source>
        <strain evidence="9">JCM 10083</strain>
    </source>
</reference>
<dbReference type="InterPro" id="IPR042098">
    <property type="entry name" value="TauD-like_sf"/>
</dbReference>
<dbReference type="RefSeq" id="WP_343966420.1">
    <property type="nucleotide sequence ID" value="NZ_BAAAGK010000041.1"/>
</dbReference>
<evidence type="ECO:0000256" key="5">
    <source>
        <dbReference type="ARBA" id="ARBA00023004"/>
    </source>
</evidence>
<accession>A0ABW2SZ43</accession>
<keyword evidence="8" id="KW-0223">Dioxygenase</keyword>
<dbReference type="PIRSF" id="PIRSF019543">
    <property type="entry name" value="Clavaminate_syn"/>
    <property type="match status" value="1"/>
</dbReference>
<dbReference type="Proteomes" id="UP001596514">
    <property type="component" value="Unassembled WGS sequence"/>
</dbReference>
<keyword evidence="5" id="KW-0408">Iron</keyword>
<dbReference type="SUPFAM" id="SSF51197">
    <property type="entry name" value="Clavaminate synthase-like"/>
    <property type="match status" value="1"/>
</dbReference>
<evidence type="ECO:0000256" key="6">
    <source>
        <dbReference type="ARBA" id="ARBA00023194"/>
    </source>
</evidence>
<evidence type="ECO:0000313" key="9">
    <source>
        <dbReference type="Proteomes" id="UP001596514"/>
    </source>
</evidence>
<dbReference type="InterPro" id="IPR003819">
    <property type="entry name" value="TauD/TfdA-like"/>
</dbReference>
<dbReference type="GO" id="GO:0051213">
    <property type="term" value="F:dioxygenase activity"/>
    <property type="evidence" value="ECO:0007669"/>
    <property type="project" value="UniProtKB-KW"/>
</dbReference>
<dbReference type="PANTHER" id="PTHR10696">
    <property type="entry name" value="GAMMA-BUTYROBETAINE HYDROXYLASE-RELATED"/>
    <property type="match status" value="1"/>
</dbReference>
<comment type="cofactor">
    <cofactor evidence="1">
        <name>Fe(2+)</name>
        <dbReference type="ChEBI" id="CHEBI:29033"/>
    </cofactor>
</comment>
<comment type="similarity">
    <text evidence="2">Belongs to the clavaminate synthase family.</text>
</comment>
<evidence type="ECO:0000259" key="7">
    <source>
        <dbReference type="Pfam" id="PF02668"/>
    </source>
</evidence>
<comment type="caution">
    <text evidence="8">The sequence shown here is derived from an EMBL/GenBank/DDBJ whole genome shotgun (WGS) entry which is preliminary data.</text>
</comment>
<keyword evidence="9" id="KW-1185">Reference proteome</keyword>
<keyword evidence="3" id="KW-0479">Metal-binding</keyword>
<evidence type="ECO:0000256" key="4">
    <source>
        <dbReference type="ARBA" id="ARBA00023002"/>
    </source>
</evidence>
<evidence type="ECO:0000256" key="1">
    <source>
        <dbReference type="ARBA" id="ARBA00001954"/>
    </source>
</evidence>
<sequence length="299" mass="32832">MPEPDTRRRERLDLSWETAEELAEWCVPLPVDAYGDAHRATAEPLPAAASQLARAAARFGRDLGEAGLLHVTGVLPPPTLPPTPGRPYVELRHPIGTEPLMLALGGLVGEVISFADWHGGDRVQNLYPLRAEAARQNASNAVYLEMHTETAFRPNTPDALILLCLRPDPGARTLVCDLHEVWDGLDPATRGALAEPAFAFHLPDGTSTEPKPVATPRGGRLRFNYADALCAVDERHRLPLRTLREGILARTVEITLRAGDLLFLDNLHLVHGRSGYGPRYDGTDRWLQRCLIRAAAERG</sequence>
<evidence type="ECO:0000256" key="3">
    <source>
        <dbReference type="ARBA" id="ARBA00022723"/>
    </source>
</evidence>
<dbReference type="EMBL" id="JBHTEE010000001">
    <property type="protein sequence ID" value="MFC7601339.1"/>
    <property type="molecule type" value="Genomic_DNA"/>
</dbReference>
<keyword evidence="6" id="KW-0045">Antibiotic biosynthesis</keyword>
<keyword evidence="4" id="KW-0560">Oxidoreductase</keyword>
<dbReference type="InterPro" id="IPR050411">
    <property type="entry name" value="AlphaKG_dependent_hydroxylases"/>
</dbReference>
<dbReference type="PANTHER" id="PTHR10696:SF56">
    <property type="entry name" value="TAUD_TFDA-LIKE DOMAIN-CONTAINING PROTEIN"/>
    <property type="match status" value="1"/>
</dbReference>
<gene>
    <name evidence="8" type="ORF">ACFQVD_14660</name>
</gene>